<comment type="caution">
    <text evidence="2">The sequence shown here is derived from an EMBL/GenBank/DDBJ whole genome shotgun (WGS) entry which is preliminary data.</text>
</comment>
<organism evidence="2 3">
    <name type="scientific">Colocasia esculenta</name>
    <name type="common">Wild taro</name>
    <name type="synonym">Arum esculentum</name>
    <dbReference type="NCBI Taxonomy" id="4460"/>
    <lineage>
        <taxon>Eukaryota</taxon>
        <taxon>Viridiplantae</taxon>
        <taxon>Streptophyta</taxon>
        <taxon>Embryophyta</taxon>
        <taxon>Tracheophyta</taxon>
        <taxon>Spermatophyta</taxon>
        <taxon>Magnoliopsida</taxon>
        <taxon>Liliopsida</taxon>
        <taxon>Araceae</taxon>
        <taxon>Aroideae</taxon>
        <taxon>Colocasieae</taxon>
        <taxon>Colocasia</taxon>
    </lineage>
</organism>
<feature type="non-terminal residue" evidence="2">
    <location>
        <position position="1"/>
    </location>
</feature>
<evidence type="ECO:0000313" key="3">
    <source>
        <dbReference type="Proteomes" id="UP000652761"/>
    </source>
</evidence>
<protein>
    <submittedName>
        <fullName evidence="2">Uncharacterized protein</fullName>
    </submittedName>
</protein>
<feature type="region of interest" description="Disordered" evidence="1">
    <location>
        <begin position="1"/>
        <end position="23"/>
    </location>
</feature>
<dbReference type="EMBL" id="NMUH01000484">
    <property type="protein sequence ID" value="MQL79945.1"/>
    <property type="molecule type" value="Genomic_DNA"/>
</dbReference>
<feature type="compositionally biased region" description="Polar residues" evidence="1">
    <location>
        <begin position="1"/>
        <end position="11"/>
    </location>
</feature>
<dbReference type="Proteomes" id="UP000652761">
    <property type="component" value="Unassembled WGS sequence"/>
</dbReference>
<proteinExistence type="predicted"/>
<sequence length="71" mass="8020">MVLSSTTQNHYRPNKDPLKTRDLTQRVGVGIGNGLTGLNDEDRHNYNAANPDCRIELSETIAAKLQQRLNW</sequence>
<evidence type="ECO:0000256" key="1">
    <source>
        <dbReference type="SAM" id="MobiDB-lite"/>
    </source>
</evidence>
<feature type="compositionally biased region" description="Basic and acidic residues" evidence="1">
    <location>
        <begin position="13"/>
        <end position="23"/>
    </location>
</feature>
<dbReference type="AlphaFoldDB" id="A0A843U8W7"/>
<gene>
    <name evidence="2" type="ORF">Taro_012403</name>
</gene>
<keyword evidence="3" id="KW-1185">Reference proteome</keyword>
<name>A0A843U8W7_COLES</name>
<accession>A0A843U8W7</accession>
<reference evidence="2" key="1">
    <citation type="submission" date="2017-07" db="EMBL/GenBank/DDBJ databases">
        <title>Taro Niue Genome Assembly and Annotation.</title>
        <authorList>
            <person name="Atibalentja N."/>
            <person name="Keating K."/>
            <person name="Fields C.J."/>
        </authorList>
    </citation>
    <scope>NUCLEOTIDE SEQUENCE</scope>
    <source>
        <strain evidence="2">Niue_2</strain>
        <tissue evidence="2">Leaf</tissue>
    </source>
</reference>
<evidence type="ECO:0000313" key="2">
    <source>
        <dbReference type="EMBL" id="MQL79945.1"/>
    </source>
</evidence>